<sequence length="89" mass="9885">MSCGCIAALVNRHRKDDEIISVQLGMVELHLNHVSPLEGTTSITKSCGDLLDTALVLHYSTFRKEQCPIPVIRKASKDSKDKGYRIIAF</sequence>
<reference evidence="2" key="1">
    <citation type="submission" date="2016-11" db="UniProtKB">
        <authorList>
            <consortium name="WormBaseParasite"/>
        </authorList>
    </citation>
    <scope>IDENTIFICATION</scope>
</reference>
<accession>A0A1I7X561</accession>
<evidence type="ECO:0000313" key="2">
    <source>
        <dbReference type="WBParaSite" id="Hba_12600"/>
    </source>
</evidence>
<protein>
    <submittedName>
        <fullName evidence="2">PPM-type phosphatase domain-containing protein</fullName>
    </submittedName>
</protein>
<organism evidence="1 2">
    <name type="scientific">Heterorhabditis bacteriophora</name>
    <name type="common">Entomopathogenic nematode worm</name>
    <dbReference type="NCBI Taxonomy" id="37862"/>
    <lineage>
        <taxon>Eukaryota</taxon>
        <taxon>Metazoa</taxon>
        <taxon>Ecdysozoa</taxon>
        <taxon>Nematoda</taxon>
        <taxon>Chromadorea</taxon>
        <taxon>Rhabditida</taxon>
        <taxon>Rhabditina</taxon>
        <taxon>Rhabditomorpha</taxon>
        <taxon>Strongyloidea</taxon>
        <taxon>Heterorhabditidae</taxon>
        <taxon>Heterorhabditis</taxon>
    </lineage>
</organism>
<proteinExistence type="predicted"/>
<dbReference type="WBParaSite" id="Hba_12600">
    <property type="protein sequence ID" value="Hba_12600"/>
    <property type="gene ID" value="Hba_12600"/>
</dbReference>
<dbReference type="Proteomes" id="UP000095283">
    <property type="component" value="Unplaced"/>
</dbReference>
<name>A0A1I7X561_HETBA</name>
<evidence type="ECO:0000313" key="1">
    <source>
        <dbReference type="Proteomes" id="UP000095283"/>
    </source>
</evidence>
<keyword evidence="1" id="KW-1185">Reference proteome</keyword>
<dbReference type="AlphaFoldDB" id="A0A1I7X561"/>